<proteinExistence type="predicted"/>
<keyword evidence="2" id="KW-1185">Reference proteome</keyword>
<dbReference type="KEGG" id="same:SAMCFNEI73_pB0448"/>
<sequence>MHIENFISLPQTEGPSFSSALEAHVKENPVEIVKSQRVEKLVSTGRAHELRLSSGGTLSAKTVILATGARWRQMGVEIPQQTGSLLPPL</sequence>
<accession>A0A1L3LU73</accession>
<dbReference type="AlphaFoldDB" id="A0A1L3LU73"/>
<reference evidence="1 2" key="1">
    <citation type="submission" date="2015-10" db="EMBL/GenBank/DDBJ databases">
        <title>Genomic differences between typical nodule nitrogen-fixing rhizobial strains and those coming from bean seeds.</title>
        <authorList>
            <person name="Peralta H."/>
            <person name="Aguilar-Vera A."/>
            <person name="Diaz R."/>
            <person name="Mora Y."/>
            <person name="Martinez-Batallar G."/>
            <person name="Salazar E."/>
            <person name="Vargas-Lagunas C."/>
            <person name="Encarnacion S."/>
            <person name="Girard L."/>
            <person name="Mora J."/>
        </authorList>
    </citation>
    <scope>NUCLEOTIDE SEQUENCE [LARGE SCALE GENOMIC DNA]</scope>
    <source>
        <strain evidence="1 2">CFNEI 73</strain>
        <plasmid evidence="1 2">B</plasmid>
    </source>
</reference>
<name>A0A1L3LU73_9HYPH</name>
<dbReference type="Gene3D" id="3.50.50.60">
    <property type="entry name" value="FAD/NAD(P)-binding domain"/>
    <property type="match status" value="1"/>
</dbReference>
<dbReference type="InterPro" id="IPR036188">
    <property type="entry name" value="FAD/NAD-bd_sf"/>
</dbReference>
<dbReference type="EMBL" id="CP013109">
    <property type="protein sequence ID" value="APG93644.1"/>
    <property type="molecule type" value="Genomic_DNA"/>
</dbReference>
<organism evidence="1 2">
    <name type="scientific">Sinorhizobium americanum</name>
    <dbReference type="NCBI Taxonomy" id="194963"/>
    <lineage>
        <taxon>Bacteria</taxon>
        <taxon>Pseudomonadati</taxon>
        <taxon>Pseudomonadota</taxon>
        <taxon>Alphaproteobacteria</taxon>
        <taxon>Hyphomicrobiales</taxon>
        <taxon>Rhizobiaceae</taxon>
        <taxon>Sinorhizobium/Ensifer group</taxon>
        <taxon>Sinorhizobium</taxon>
    </lineage>
</organism>
<keyword evidence="1" id="KW-0614">Plasmid</keyword>
<protein>
    <submittedName>
        <fullName evidence="1">Alkyl hydroperoxide reductase subunit F</fullName>
    </submittedName>
</protein>
<dbReference type="Proteomes" id="UP000182306">
    <property type="component" value="Plasmid B"/>
</dbReference>
<geneLocation type="plasmid" evidence="1 2">
    <name>B</name>
</geneLocation>
<evidence type="ECO:0000313" key="2">
    <source>
        <dbReference type="Proteomes" id="UP000182306"/>
    </source>
</evidence>
<dbReference type="SUPFAM" id="SSF51905">
    <property type="entry name" value="FAD/NAD(P)-binding domain"/>
    <property type="match status" value="1"/>
</dbReference>
<gene>
    <name evidence="1" type="primary">ahpF</name>
    <name evidence="1" type="ORF">SAMCFNEI73_pB0448</name>
</gene>
<evidence type="ECO:0000313" key="1">
    <source>
        <dbReference type="EMBL" id="APG93644.1"/>
    </source>
</evidence>